<organism evidence="1 2">
    <name type="scientific">Chitinophaga arvensicola</name>
    <dbReference type="NCBI Taxonomy" id="29529"/>
    <lineage>
        <taxon>Bacteria</taxon>
        <taxon>Pseudomonadati</taxon>
        <taxon>Bacteroidota</taxon>
        <taxon>Chitinophagia</taxon>
        <taxon>Chitinophagales</taxon>
        <taxon>Chitinophagaceae</taxon>
        <taxon>Chitinophaga</taxon>
    </lineage>
</organism>
<dbReference type="Proteomes" id="UP000199310">
    <property type="component" value="Unassembled WGS sequence"/>
</dbReference>
<name>A0A1I0RHU0_9BACT</name>
<protein>
    <submittedName>
        <fullName evidence="1">Uncharacterized protein</fullName>
    </submittedName>
</protein>
<gene>
    <name evidence="1" type="ORF">SAMN04488122_2857</name>
</gene>
<keyword evidence="2" id="KW-1185">Reference proteome</keyword>
<dbReference type="RefSeq" id="WP_177192166.1">
    <property type="nucleotide sequence ID" value="NZ_FOJG01000001.1"/>
</dbReference>
<dbReference type="AlphaFoldDB" id="A0A1I0RHU0"/>
<proteinExistence type="predicted"/>
<evidence type="ECO:0000313" key="1">
    <source>
        <dbReference type="EMBL" id="SEW40448.1"/>
    </source>
</evidence>
<dbReference type="EMBL" id="FOJG01000001">
    <property type="protein sequence ID" value="SEW40448.1"/>
    <property type="molecule type" value="Genomic_DNA"/>
</dbReference>
<accession>A0A1I0RHU0</accession>
<reference evidence="2" key="1">
    <citation type="submission" date="2016-10" db="EMBL/GenBank/DDBJ databases">
        <authorList>
            <person name="Varghese N."/>
            <person name="Submissions S."/>
        </authorList>
    </citation>
    <scope>NUCLEOTIDE SEQUENCE [LARGE SCALE GENOMIC DNA]</scope>
    <source>
        <strain evidence="2">DSM 3695</strain>
    </source>
</reference>
<sequence>MPLLVFGQRNVRLVVVTFKSDIKTVTIDSATKALKIASLLLNSNEFQDSIIKRKFPYSNFCLGCDNSKDIVGDSILGQTILDSIFRRSAVGLKLVLKIQGKLPFWGRCFGLGNTCPNKDSITSFYKNIRCDMGKELPFTYAYGIHICHEFAHNVGFCHTDNNVDHDITEAVGWIAYYFVKKWYDDHVLTL</sequence>
<evidence type="ECO:0000313" key="2">
    <source>
        <dbReference type="Proteomes" id="UP000199310"/>
    </source>
</evidence>